<keyword evidence="10" id="KW-1185">Reference proteome</keyword>
<evidence type="ECO:0000256" key="8">
    <source>
        <dbReference type="SAM" id="SignalP"/>
    </source>
</evidence>
<dbReference type="AlphaFoldDB" id="A0A2S7N1F8"/>
<feature type="transmembrane region" description="Helical" evidence="7">
    <location>
        <begin position="80"/>
        <end position="101"/>
    </location>
</feature>
<evidence type="ECO:0000256" key="4">
    <source>
        <dbReference type="ARBA" id="ARBA00022989"/>
    </source>
</evidence>
<dbReference type="OrthoDB" id="2376965at2"/>
<sequence length="228" mass="25041">MLQHMRGCQKAASLIILSLLLLLLAGAPAAAETDAGNKSVDEYYQNKESSELERTDEAEQDGLKQEGAPRDMVGITALDVFKMIFALLFVVILLFVLLKLVNKKSRGYSTGKMIQNLGGASLGGNRSLQVVRVGEKILVLGVGENVQLLDLVEEEKEFNRLIDEYNDKMGLEPSHPLIVSKLAGSGKEKRKDGPLSFASQLLAQLDEMASERKALKEKLRKRGSARDE</sequence>
<dbReference type="Pfam" id="PF04347">
    <property type="entry name" value="FliO"/>
    <property type="match status" value="1"/>
</dbReference>
<keyword evidence="5 7" id="KW-0472">Membrane</keyword>
<name>A0A2S7N1F8_9BACI</name>
<gene>
    <name evidence="9" type="ORF">CYL18_08190</name>
</gene>
<evidence type="ECO:0000256" key="3">
    <source>
        <dbReference type="ARBA" id="ARBA00022692"/>
    </source>
</evidence>
<comment type="subcellular location">
    <subcellularLocation>
        <location evidence="1">Cell membrane</location>
    </subcellularLocation>
</comment>
<dbReference type="Proteomes" id="UP000239663">
    <property type="component" value="Unassembled WGS sequence"/>
</dbReference>
<evidence type="ECO:0000256" key="7">
    <source>
        <dbReference type="SAM" id="Phobius"/>
    </source>
</evidence>
<organism evidence="9 10">
    <name type="scientific">Pradoshia eiseniae</name>
    <dbReference type="NCBI Taxonomy" id="2064768"/>
    <lineage>
        <taxon>Bacteria</taxon>
        <taxon>Bacillati</taxon>
        <taxon>Bacillota</taxon>
        <taxon>Bacilli</taxon>
        <taxon>Bacillales</taxon>
        <taxon>Bacillaceae</taxon>
        <taxon>Pradoshia</taxon>
    </lineage>
</organism>
<evidence type="ECO:0000256" key="5">
    <source>
        <dbReference type="ARBA" id="ARBA00023136"/>
    </source>
</evidence>
<evidence type="ECO:0000256" key="2">
    <source>
        <dbReference type="ARBA" id="ARBA00022475"/>
    </source>
</evidence>
<accession>A0A2S7N1F8</accession>
<dbReference type="GO" id="GO:0044781">
    <property type="term" value="P:bacterial-type flagellum organization"/>
    <property type="evidence" value="ECO:0007669"/>
    <property type="project" value="InterPro"/>
</dbReference>
<keyword evidence="3 7" id="KW-0812">Transmembrane</keyword>
<dbReference type="EMBL" id="PKOZ01000003">
    <property type="protein sequence ID" value="PQD95856.1"/>
    <property type="molecule type" value="Genomic_DNA"/>
</dbReference>
<keyword evidence="9" id="KW-0282">Flagellum</keyword>
<dbReference type="RefSeq" id="WP_104849000.1">
    <property type="nucleotide sequence ID" value="NZ_PKOZ01000003.1"/>
</dbReference>
<evidence type="ECO:0000256" key="1">
    <source>
        <dbReference type="ARBA" id="ARBA00004236"/>
    </source>
</evidence>
<protein>
    <submittedName>
        <fullName evidence="9">Flagellar biosynthesis protein FliZ</fullName>
    </submittedName>
</protein>
<dbReference type="InterPro" id="IPR022781">
    <property type="entry name" value="Flagellar_biosynth_FliO"/>
</dbReference>
<feature type="signal peptide" evidence="8">
    <location>
        <begin position="1"/>
        <end position="31"/>
    </location>
</feature>
<dbReference type="GO" id="GO:0016020">
    <property type="term" value="C:membrane"/>
    <property type="evidence" value="ECO:0007669"/>
    <property type="project" value="InterPro"/>
</dbReference>
<reference evidence="9 10" key="1">
    <citation type="submission" date="2017-12" db="EMBL/GenBank/DDBJ databases">
        <title>Taxonomic description and draft genome of Pradoshia cofamensis Gen. nov., sp. nov., a thermotolerant bacillale isolated from anterior gut of earthworm Eisenia fetida.</title>
        <authorList>
            <person name="Saha T."/>
            <person name="Chakraborty R."/>
        </authorList>
    </citation>
    <scope>NUCLEOTIDE SEQUENCE [LARGE SCALE GENOMIC DNA]</scope>
    <source>
        <strain evidence="9 10">EAG3</strain>
    </source>
</reference>
<comment type="caution">
    <text evidence="9">The sequence shown here is derived from an EMBL/GenBank/DDBJ whole genome shotgun (WGS) entry which is preliminary data.</text>
</comment>
<feature type="region of interest" description="Disordered" evidence="6">
    <location>
        <begin position="46"/>
        <end position="65"/>
    </location>
</feature>
<keyword evidence="2" id="KW-1003">Cell membrane</keyword>
<keyword evidence="9" id="KW-0969">Cilium</keyword>
<keyword evidence="4 7" id="KW-1133">Transmembrane helix</keyword>
<proteinExistence type="predicted"/>
<keyword evidence="9" id="KW-0966">Cell projection</keyword>
<evidence type="ECO:0000256" key="6">
    <source>
        <dbReference type="SAM" id="MobiDB-lite"/>
    </source>
</evidence>
<feature type="chain" id="PRO_5015486427" evidence="8">
    <location>
        <begin position="32"/>
        <end position="228"/>
    </location>
</feature>
<keyword evidence="8" id="KW-0732">Signal</keyword>
<evidence type="ECO:0000313" key="9">
    <source>
        <dbReference type="EMBL" id="PQD95856.1"/>
    </source>
</evidence>
<evidence type="ECO:0000313" key="10">
    <source>
        <dbReference type="Proteomes" id="UP000239663"/>
    </source>
</evidence>